<dbReference type="SUPFAM" id="SSF54111">
    <property type="entry name" value="Urease, gamma-subunit"/>
    <property type="match status" value="1"/>
</dbReference>
<dbReference type="InterPro" id="IPR036463">
    <property type="entry name" value="Urease_gamma_sf"/>
</dbReference>
<sequence>MEGARDGKTVSELMQFGKQILSSEDVMEGVPEMIHDIQVEATFPDGTKLVTMIPGEYKFKDGSIECNVGKKAITIEVINKGDRPIQIGSHFHFYEVNSFLYFERENAYGKRLNIPSGTAVRFEPGDSKEVELISFSGEKEVYGLNNLTNGSIEKEV</sequence>
<dbReference type="UniPathway" id="UPA00258">
    <property type="reaction ID" value="UER00370"/>
</dbReference>
<dbReference type="NCBIfam" id="TIGR00192">
    <property type="entry name" value="urease_beta"/>
    <property type="match status" value="1"/>
</dbReference>
<dbReference type="GO" id="GO:0043419">
    <property type="term" value="P:urea catabolic process"/>
    <property type="evidence" value="ECO:0007669"/>
    <property type="project" value="UniProtKB-UniPathway"/>
</dbReference>
<evidence type="ECO:0000256" key="1">
    <source>
        <dbReference type="ARBA" id="ARBA00004897"/>
    </source>
</evidence>
<reference evidence="4 5" key="2">
    <citation type="submission" date="2017-10" db="EMBL/GenBank/DDBJ databases">
        <title>Genome analyses suggest a sexual origin of heterokaryosis in a supposedly ancient asexual fungus.</title>
        <authorList>
            <person name="Corradi N."/>
            <person name="Sedzielewska K."/>
            <person name="Noel J."/>
            <person name="Charron P."/>
            <person name="Farinelli L."/>
            <person name="Marton T."/>
            <person name="Kruger M."/>
            <person name="Pelin A."/>
            <person name="Brachmann A."/>
            <person name="Corradi N."/>
        </authorList>
    </citation>
    <scope>NUCLEOTIDE SEQUENCE [LARGE SCALE GENOMIC DNA]</scope>
    <source>
        <strain evidence="4 5">A1</strain>
    </source>
</reference>
<dbReference type="InterPro" id="IPR036461">
    <property type="entry name" value="Urease_betasu_sf"/>
</dbReference>
<proteinExistence type="inferred from homology"/>
<evidence type="ECO:0000256" key="3">
    <source>
        <dbReference type="ARBA" id="ARBA00022801"/>
    </source>
</evidence>
<dbReference type="GO" id="GO:0035550">
    <property type="term" value="C:urease complex"/>
    <property type="evidence" value="ECO:0007669"/>
    <property type="project" value="InterPro"/>
</dbReference>
<organism evidence="4 5">
    <name type="scientific">Rhizophagus irregularis</name>
    <dbReference type="NCBI Taxonomy" id="588596"/>
    <lineage>
        <taxon>Eukaryota</taxon>
        <taxon>Fungi</taxon>
        <taxon>Fungi incertae sedis</taxon>
        <taxon>Mucoromycota</taxon>
        <taxon>Glomeromycotina</taxon>
        <taxon>Glomeromycetes</taxon>
        <taxon>Glomerales</taxon>
        <taxon>Glomeraceae</taxon>
        <taxon>Rhizophagus</taxon>
    </lineage>
</organism>
<dbReference type="InterPro" id="IPR050069">
    <property type="entry name" value="Urease_subunit"/>
</dbReference>
<dbReference type="EMBL" id="LLXH01010612">
    <property type="protein sequence ID" value="PKC50240.1"/>
    <property type="molecule type" value="Genomic_DNA"/>
</dbReference>
<dbReference type="GO" id="GO:0009039">
    <property type="term" value="F:urease activity"/>
    <property type="evidence" value="ECO:0007669"/>
    <property type="project" value="UniProtKB-EC"/>
</dbReference>
<dbReference type="Gene3D" id="3.30.280.10">
    <property type="entry name" value="Urease, gamma-like subunit"/>
    <property type="match status" value="1"/>
</dbReference>
<dbReference type="VEuPathDB" id="FungiDB:RhiirFUN_019366"/>
<dbReference type="PANTHER" id="PTHR33569:SF1">
    <property type="entry name" value="UREASE"/>
    <property type="match status" value="1"/>
</dbReference>
<dbReference type="GO" id="GO:0016151">
    <property type="term" value="F:nickel cation binding"/>
    <property type="evidence" value="ECO:0007669"/>
    <property type="project" value="InterPro"/>
</dbReference>
<dbReference type="Proteomes" id="UP000232688">
    <property type="component" value="Unassembled WGS sequence"/>
</dbReference>
<dbReference type="CDD" id="cd00390">
    <property type="entry name" value="Urease_gamma"/>
    <property type="match status" value="1"/>
</dbReference>
<evidence type="ECO:0000256" key="2">
    <source>
        <dbReference type="ARBA" id="ARBA00012934"/>
    </source>
</evidence>
<comment type="pathway">
    <text evidence="1">Nitrogen metabolism; urea degradation; CO(2) and NH(3) from urea (urease route): step 1/1.</text>
</comment>
<dbReference type="VEuPathDB" id="FungiDB:RhiirA1_356706"/>
<dbReference type="Gene3D" id="2.10.150.10">
    <property type="entry name" value="Urease, beta subunit"/>
    <property type="match status" value="1"/>
</dbReference>
<dbReference type="CDD" id="cd00407">
    <property type="entry name" value="Urease_beta"/>
    <property type="match status" value="1"/>
</dbReference>
<dbReference type="HAMAP" id="MF_01954">
    <property type="entry name" value="Urease_beta"/>
    <property type="match status" value="1"/>
</dbReference>
<evidence type="ECO:0000313" key="4">
    <source>
        <dbReference type="EMBL" id="PKC50240.1"/>
    </source>
</evidence>
<dbReference type="AlphaFoldDB" id="A0A2N0QGQ5"/>
<gene>
    <name evidence="4" type="ORF">RhiirA1_356706</name>
</gene>
<comment type="caution">
    <text evidence="4">The sequence shown here is derived from an EMBL/GenBank/DDBJ whole genome shotgun (WGS) entry which is preliminary data.</text>
</comment>
<dbReference type="FunFam" id="2.10.150.10:FF:000001">
    <property type="entry name" value="Urease subunit beta"/>
    <property type="match status" value="1"/>
</dbReference>
<dbReference type="InterPro" id="IPR002026">
    <property type="entry name" value="Urease_gamma/gamma-beta_su"/>
</dbReference>
<dbReference type="VEuPathDB" id="FungiDB:FUN_017940"/>
<evidence type="ECO:0000313" key="5">
    <source>
        <dbReference type="Proteomes" id="UP000232688"/>
    </source>
</evidence>
<protein>
    <recommendedName>
        <fullName evidence="2">urease</fullName>
        <ecNumber evidence="2">3.5.1.5</ecNumber>
    </recommendedName>
</protein>
<dbReference type="NCBIfam" id="NF009682">
    <property type="entry name" value="PRK13203.1"/>
    <property type="match status" value="1"/>
</dbReference>
<dbReference type="InterPro" id="IPR002019">
    <property type="entry name" value="Urease_beta-like"/>
</dbReference>
<dbReference type="Pfam" id="PF00547">
    <property type="entry name" value="Urease_gamma"/>
    <property type="match status" value="1"/>
</dbReference>
<accession>A0A2N0QGQ5</accession>
<dbReference type="Pfam" id="PF00699">
    <property type="entry name" value="Urease_beta"/>
    <property type="match status" value="1"/>
</dbReference>
<dbReference type="PANTHER" id="PTHR33569">
    <property type="entry name" value="UREASE"/>
    <property type="match status" value="1"/>
</dbReference>
<reference evidence="4 5" key="1">
    <citation type="submission" date="2017-10" db="EMBL/GenBank/DDBJ databases">
        <title>Extensive intraspecific genome diversity in a model arbuscular mycorrhizal fungus.</title>
        <authorList>
            <person name="Chen E.C.H."/>
            <person name="Morin E."/>
            <person name="Baudet D."/>
            <person name="Noel J."/>
            <person name="Ndikumana S."/>
            <person name="Charron P."/>
            <person name="St-Onge C."/>
            <person name="Giorgi J."/>
            <person name="Grigoriev I.V."/>
            <person name="Roux C."/>
            <person name="Martin F.M."/>
            <person name="Corradi N."/>
        </authorList>
    </citation>
    <scope>NUCLEOTIDE SEQUENCE [LARGE SCALE GENOMIC DNA]</scope>
    <source>
        <strain evidence="4 5">A1</strain>
    </source>
</reference>
<dbReference type="SUPFAM" id="SSF51278">
    <property type="entry name" value="Urease, beta-subunit"/>
    <property type="match status" value="1"/>
</dbReference>
<keyword evidence="3" id="KW-0378">Hydrolase</keyword>
<dbReference type="EC" id="3.5.1.5" evidence="2"/>
<name>A0A2N0QGQ5_9GLOM</name>